<keyword evidence="1" id="KW-0732">Signal</keyword>
<evidence type="ECO:0008006" key="4">
    <source>
        <dbReference type="Google" id="ProtNLM"/>
    </source>
</evidence>
<evidence type="ECO:0000256" key="1">
    <source>
        <dbReference type="SAM" id="SignalP"/>
    </source>
</evidence>
<proteinExistence type="predicted"/>
<dbReference type="EMBL" id="AJIX01000031">
    <property type="protein sequence ID" value="KGR07881.1"/>
    <property type="molecule type" value="Genomic_DNA"/>
</dbReference>
<protein>
    <recommendedName>
        <fullName evidence="4">Secreted protein</fullName>
    </recommendedName>
</protein>
<accession>A0AB34PPW3</accession>
<dbReference type="AlphaFoldDB" id="A0AB34PPW3"/>
<feature type="signal peptide" evidence="1">
    <location>
        <begin position="1"/>
        <end position="20"/>
    </location>
</feature>
<evidence type="ECO:0000313" key="3">
    <source>
        <dbReference type="Proteomes" id="UP000030161"/>
    </source>
</evidence>
<gene>
    <name evidence="2" type="ORF">MG3_04437</name>
</gene>
<reference evidence="2 3" key="1">
    <citation type="submission" date="2013-12" db="EMBL/GenBank/DDBJ databases">
        <title>The Genome Sequence of Candida albicans P78048.</title>
        <authorList>
            <consortium name="The Broad Institute Genome Sequencing Platform"/>
            <consortium name="The Broad Institute Genome Sequencing Center for Infectious Disease"/>
            <person name="Cuomo C."/>
            <person name="Bennett R."/>
            <person name="Hirakawa M."/>
            <person name="Noverr M."/>
            <person name="Mitchell A."/>
            <person name="Young S.K."/>
            <person name="Zeng Q."/>
            <person name="Gargeya S."/>
            <person name="Fitzgerald M."/>
            <person name="Abouelleil A."/>
            <person name="Alvarado L."/>
            <person name="Berlin A.M."/>
            <person name="Chapman S.B."/>
            <person name="Dewar J."/>
            <person name="Goldberg J."/>
            <person name="Griggs A."/>
            <person name="Gujja S."/>
            <person name="Hansen M."/>
            <person name="Howarth C."/>
            <person name="Imamovic A."/>
            <person name="Larimer J."/>
            <person name="McCowan C."/>
            <person name="Murphy C."/>
            <person name="Pearson M."/>
            <person name="Priest M."/>
            <person name="Roberts A."/>
            <person name="Saif S."/>
            <person name="Shea T."/>
            <person name="Sykes S."/>
            <person name="Wortman J."/>
            <person name="Nusbaum C."/>
            <person name="Birren B."/>
        </authorList>
    </citation>
    <scope>NUCLEOTIDE SEQUENCE [LARGE SCALE GENOMIC DNA]</scope>
    <source>
        <strain evidence="2 3">P78048</strain>
    </source>
</reference>
<name>A0AB34PPW3_CANAX</name>
<evidence type="ECO:0000313" key="2">
    <source>
        <dbReference type="EMBL" id="KGR07881.1"/>
    </source>
</evidence>
<dbReference type="Proteomes" id="UP000030161">
    <property type="component" value="Unassembled WGS sequence"/>
</dbReference>
<comment type="caution">
    <text evidence="2">The sequence shown here is derived from an EMBL/GenBank/DDBJ whole genome shotgun (WGS) entry which is preliminary data.</text>
</comment>
<feature type="chain" id="PRO_5044349139" description="Secreted protein" evidence="1">
    <location>
        <begin position="21"/>
        <end position="103"/>
    </location>
</feature>
<organism evidence="2 3">
    <name type="scientific">Candida albicans P78048</name>
    <dbReference type="NCBI Taxonomy" id="1094989"/>
    <lineage>
        <taxon>Eukaryota</taxon>
        <taxon>Fungi</taxon>
        <taxon>Dikarya</taxon>
        <taxon>Ascomycota</taxon>
        <taxon>Saccharomycotina</taxon>
        <taxon>Pichiomycetes</taxon>
        <taxon>Debaryomycetaceae</taxon>
        <taxon>Candida/Lodderomyces clade</taxon>
        <taxon>Candida</taxon>
    </lineage>
</organism>
<sequence length="103" mass="12259">MILVCIALFWFALFLQLCDSLNCFAISCLDYCTNFFLTVNYFFNEFTKKKQNTKELNANNSYIILGLYACILFKRTYNTCLLYRNLKLSTCFLLFLRYLSRLT</sequence>